<protein>
    <submittedName>
        <fullName evidence="1">Phosphoglycerate mutase</fullName>
        <ecNumber evidence="1">3.1.3.13</ecNumber>
    </submittedName>
</protein>
<dbReference type="PANTHER" id="PTHR48100:SF1">
    <property type="entry name" value="HISTIDINE PHOSPHATASE FAMILY PROTEIN-RELATED"/>
    <property type="match status" value="1"/>
</dbReference>
<dbReference type="PANTHER" id="PTHR48100">
    <property type="entry name" value="BROAD-SPECIFICITY PHOSPHATASE YOR283W-RELATED"/>
    <property type="match status" value="1"/>
</dbReference>
<dbReference type="GO" id="GO:0016791">
    <property type="term" value="F:phosphatase activity"/>
    <property type="evidence" value="ECO:0007669"/>
    <property type="project" value="TreeGrafter"/>
</dbReference>
<dbReference type="AlphaFoldDB" id="T1ASZ4"/>
<dbReference type="InterPro" id="IPR013078">
    <property type="entry name" value="His_Pase_superF_clade-1"/>
</dbReference>
<organism evidence="1">
    <name type="scientific">mine drainage metagenome</name>
    <dbReference type="NCBI Taxonomy" id="410659"/>
    <lineage>
        <taxon>unclassified sequences</taxon>
        <taxon>metagenomes</taxon>
        <taxon>ecological metagenomes</taxon>
    </lineage>
</organism>
<dbReference type="GO" id="GO:0005737">
    <property type="term" value="C:cytoplasm"/>
    <property type="evidence" value="ECO:0007669"/>
    <property type="project" value="TreeGrafter"/>
</dbReference>
<dbReference type="CDD" id="cd07067">
    <property type="entry name" value="HP_PGM_like"/>
    <property type="match status" value="1"/>
</dbReference>
<sequence length="227" mass="24626">MNTAAAPGAAALRKLGKEHDMSLELLLIRHGEVPGIDPPRFRGRQDLALTDLGKVQAHAMGEWVRDRFNVSAIYASPLSRCIDTARAIGAPLALKVQASMDLTDADYGRWTGLTDPEAAARDPEPFRAWKHDPGINPPPDGETLRQVEVRVAGALHAIQRHHASGSVVLVTHDAIIRVLILHVLQAPLTHYASLRQDPTAVNRIEVRADGGYRIALLNSTAHLARAA</sequence>
<keyword evidence="1" id="KW-0378">Hydrolase</keyword>
<dbReference type="InterPro" id="IPR050275">
    <property type="entry name" value="PGM_Phosphatase"/>
</dbReference>
<accession>T1ASZ4</accession>
<reference evidence="1" key="2">
    <citation type="journal article" date="2014" name="ISME J.">
        <title>Microbial stratification in low pH oxic and suboxic macroscopic growths along an acid mine drainage.</title>
        <authorList>
            <person name="Mendez-Garcia C."/>
            <person name="Mesa V."/>
            <person name="Sprenger R.R."/>
            <person name="Richter M."/>
            <person name="Diez M.S."/>
            <person name="Solano J."/>
            <person name="Bargiela R."/>
            <person name="Golyshina O.V."/>
            <person name="Manteca A."/>
            <person name="Ramos J.L."/>
            <person name="Gallego J.R."/>
            <person name="Llorente I."/>
            <person name="Martins Dos Santos V.A."/>
            <person name="Jensen O.N."/>
            <person name="Pelaez A.I."/>
            <person name="Sanchez J."/>
            <person name="Ferrer M."/>
        </authorList>
    </citation>
    <scope>NUCLEOTIDE SEQUENCE</scope>
</reference>
<dbReference type="EMBL" id="AUZX01006417">
    <property type="protein sequence ID" value="EQD63686.1"/>
    <property type="molecule type" value="Genomic_DNA"/>
</dbReference>
<name>T1ASZ4_9ZZZZ</name>
<gene>
    <name evidence="1" type="ORF">B1A_09012</name>
</gene>
<proteinExistence type="predicted"/>
<dbReference type="InterPro" id="IPR029033">
    <property type="entry name" value="His_PPase_superfam"/>
</dbReference>
<evidence type="ECO:0000313" key="1">
    <source>
        <dbReference type="EMBL" id="EQD63686.1"/>
    </source>
</evidence>
<dbReference type="EC" id="3.1.3.13" evidence="1"/>
<dbReference type="SMART" id="SM00855">
    <property type="entry name" value="PGAM"/>
    <property type="match status" value="1"/>
</dbReference>
<comment type="caution">
    <text evidence="1">The sequence shown here is derived from an EMBL/GenBank/DDBJ whole genome shotgun (WGS) entry which is preliminary data.</text>
</comment>
<reference evidence="1" key="1">
    <citation type="submission" date="2013-08" db="EMBL/GenBank/DDBJ databases">
        <authorList>
            <person name="Mendez C."/>
            <person name="Richter M."/>
            <person name="Ferrer M."/>
            <person name="Sanchez J."/>
        </authorList>
    </citation>
    <scope>NUCLEOTIDE SEQUENCE</scope>
</reference>
<dbReference type="SUPFAM" id="SSF53254">
    <property type="entry name" value="Phosphoglycerate mutase-like"/>
    <property type="match status" value="1"/>
</dbReference>
<dbReference type="Gene3D" id="3.40.50.1240">
    <property type="entry name" value="Phosphoglycerate mutase-like"/>
    <property type="match status" value="1"/>
</dbReference>
<dbReference type="Pfam" id="PF00300">
    <property type="entry name" value="His_Phos_1"/>
    <property type="match status" value="1"/>
</dbReference>